<organism evidence="1 2">
    <name type="scientific">Claviceps arundinis</name>
    <dbReference type="NCBI Taxonomy" id="1623583"/>
    <lineage>
        <taxon>Eukaryota</taxon>
        <taxon>Fungi</taxon>
        <taxon>Dikarya</taxon>
        <taxon>Ascomycota</taxon>
        <taxon>Pezizomycotina</taxon>
        <taxon>Sordariomycetes</taxon>
        <taxon>Hypocreomycetidae</taxon>
        <taxon>Hypocreales</taxon>
        <taxon>Clavicipitaceae</taxon>
        <taxon>Claviceps</taxon>
    </lineage>
</organism>
<evidence type="ECO:0000313" key="1">
    <source>
        <dbReference type="EMBL" id="KAG5977779.1"/>
    </source>
</evidence>
<dbReference type="Proteomes" id="UP000784919">
    <property type="component" value="Unassembled WGS sequence"/>
</dbReference>
<name>A0A9P7SU62_9HYPO</name>
<reference evidence="1" key="1">
    <citation type="journal article" date="2020" name="bioRxiv">
        <title>Whole genome comparisons of ergot fungi reveals the divergence and evolution of species within the genus Claviceps are the result of varying mechanisms driving genome evolution and host range expansion.</title>
        <authorList>
            <person name="Wyka S.A."/>
            <person name="Mondo S.J."/>
            <person name="Liu M."/>
            <person name="Dettman J."/>
            <person name="Nalam V."/>
            <person name="Broders K.D."/>
        </authorList>
    </citation>
    <scope>NUCLEOTIDE SEQUENCE</scope>
    <source>
        <strain evidence="1">CCC 1102</strain>
    </source>
</reference>
<proteinExistence type="predicted"/>
<protein>
    <submittedName>
        <fullName evidence="1">Uncharacterized protein</fullName>
    </submittedName>
</protein>
<dbReference type="AlphaFoldDB" id="A0A9P7SU62"/>
<evidence type="ECO:0000313" key="2">
    <source>
        <dbReference type="Proteomes" id="UP000784919"/>
    </source>
</evidence>
<sequence>MALRFVQARTAIAMPESVGSDWHCVHVVGERSMSDQPPNAEESRRHCAMLSSDQRVTVNSLARLNHYLAQDWLQDCAHTGIFRSGLYVHLSRPMSPVSIFVIASTHLRFHAICRRHDPTIPSSPALVVPSECSRSVRESEDMCRQCHVRS</sequence>
<gene>
    <name evidence="1" type="ORF">E4U56_006898</name>
</gene>
<dbReference type="EMBL" id="SRPS01000006">
    <property type="protein sequence ID" value="KAG5977779.1"/>
    <property type="molecule type" value="Genomic_DNA"/>
</dbReference>
<accession>A0A9P7SU62</accession>
<comment type="caution">
    <text evidence="1">The sequence shown here is derived from an EMBL/GenBank/DDBJ whole genome shotgun (WGS) entry which is preliminary data.</text>
</comment>